<name>A0A1E4T693_9ASCO</name>
<accession>A0A1E4T693</accession>
<dbReference type="Gene3D" id="2.60.120.920">
    <property type="match status" value="1"/>
</dbReference>
<protein>
    <recommendedName>
        <fullName evidence="4">B30.2/SPRY domain-containing protein</fullName>
    </recommendedName>
</protein>
<proteinExistence type="inferred from homology"/>
<keyword evidence="6" id="KW-1185">Reference proteome</keyword>
<dbReference type="InterPro" id="IPR043136">
    <property type="entry name" value="B30.2/SPRY_sf"/>
</dbReference>
<reference evidence="6" key="1">
    <citation type="submission" date="2016-04" db="EMBL/GenBank/DDBJ databases">
        <title>Comparative genomics of biotechnologically important yeasts.</title>
        <authorList>
            <consortium name="DOE Joint Genome Institute"/>
            <person name="Riley R."/>
            <person name="Haridas S."/>
            <person name="Wolfe K.H."/>
            <person name="Lopes M.R."/>
            <person name="Hittinger C.T."/>
            <person name="Goker M."/>
            <person name="Salamov A."/>
            <person name="Wisecaver J."/>
            <person name="Long T.M."/>
            <person name="Aerts A.L."/>
            <person name="Barry K."/>
            <person name="Choi C."/>
            <person name="Clum A."/>
            <person name="Coughlan A.Y."/>
            <person name="Deshpande S."/>
            <person name="Douglass A.P."/>
            <person name="Hanson S.J."/>
            <person name="Klenk H.-P."/>
            <person name="Labutti K."/>
            <person name="Lapidus A."/>
            <person name="Lindquist E."/>
            <person name="Lipzen A."/>
            <person name="Meier-Kolthoff J.P."/>
            <person name="Ohm R.A."/>
            <person name="Otillar R.P."/>
            <person name="Pangilinan J."/>
            <person name="Peng Y."/>
            <person name="Rokas A."/>
            <person name="Rosa C.A."/>
            <person name="Scheuner C."/>
            <person name="Sibirny A.A."/>
            <person name="Slot J.C."/>
            <person name="Stielow J.B."/>
            <person name="Sun H."/>
            <person name="Kurtzman C.P."/>
            <person name="Blackwell M."/>
            <person name="Grigoriev I.V."/>
            <person name="Jeffries T.W."/>
        </authorList>
    </citation>
    <scope>NUCLEOTIDE SEQUENCE [LARGE SCALE GENOMIC DNA]</scope>
    <source>
        <strain evidence="6">NRRL YB-2248</strain>
    </source>
</reference>
<dbReference type="STRING" id="983967.A0A1E4T693"/>
<evidence type="ECO:0000256" key="3">
    <source>
        <dbReference type="ARBA" id="ARBA00038149"/>
    </source>
</evidence>
<dbReference type="PROSITE" id="PS50188">
    <property type="entry name" value="B302_SPRY"/>
    <property type="match status" value="1"/>
</dbReference>
<dbReference type="PANTHER" id="PTHR10598:SF0">
    <property type="entry name" value="SET1_ASH2 HISTONE METHYLTRANSFERASE COMPLEX SUBUNIT ASH2"/>
    <property type="match status" value="1"/>
</dbReference>
<dbReference type="SUPFAM" id="SSF49899">
    <property type="entry name" value="Concanavalin A-like lectins/glucanases"/>
    <property type="match status" value="1"/>
</dbReference>
<dbReference type="PANTHER" id="PTHR10598">
    <property type="entry name" value="SET1/ASH2 HISTONE METHYLTRANSFERASE COMPLEX SUBUNIT ASH2"/>
    <property type="match status" value="1"/>
</dbReference>
<dbReference type="InterPro" id="IPR003877">
    <property type="entry name" value="SPRY_dom"/>
</dbReference>
<dbReference type="InterPro" id="IPR037353">
    <property type="entry name" value="ASH2"/>
</dbReference>
<evidence type="ECO:0000313" key="6">
    <source>
        <dbReference type="Proteomes" id="UP000094801"/>
    </source>
</evidence>
<organism evidence="5 6">
    <name type="scientific">[Candida] arabinofermentans NRRL YB-2248</name>
    <dbReference type="NCBI Taxonomy" id="983967"/>
    <lineage>
        <taxon>Eukaryota</taxon>
        <taxon>Fungi</taxon>
        <taxon>Dikarya</taxon>
        <taxon>Ascomycota</taxon>
        <taxon>Saccharomycotina</taxon>
        <taxon>Pichiomycetes</taxon>
        <taxon>Pichiales</taxon>
        <taxon>Pichiaceae</taxon>
        <taxon>Ogataea</taxon>
        <taxon>Ogataea/Candida clade</taxon>
    </lineage>
</organism>
<feature type="domain" description="B30.2/SPRY" evidence="4">
    <location>
        <begin position="66"/>
        <end position="256"/>
    </location>
</feature>
<gene>
    <name evidence="5" type="ORF">CANARDRAFT_26688</name>
</gene>
<dbReference type="CDD" id="cd12872">
    <property type="entry name" value="SPRY_Ash2"/>
    <property type="match status" value="1"/>
</dbReference>
<dbReference type="GO" id="GO:0048188">
    <property type="term" value="C:Set1C/COMPASS complex"/>
    <property type="evidence" value="ECO:0007669"/>
    <property type="project" value="InterPro"/>
</dbReference>
<dbReference type="SMART" id="SM00449">
    <property type="entry name" value="SPRY"/>
    <property type="match status" value="1"/>
</dbReference>
<keyword evidence="2" id="KW-0539">Nucleus</keyword>
<evidence type="ECO:0000259" key="4">
    <source>
        <dbReference type="PROSITE" id="PS50188"/>
    </source>
</evidence>
<evidence type="ECO:0000313" key="5">
    <source>
        <dbReference type="EMBL" id="ODV87273.1"/>
    </source>
</evidence>
<dbReference type="Proteomes" id="UP000094801">
    <property type="component" value="Unassembled WGS sequence"/>
</dbReference>
<sequence length="447" mass="50735">MSLEDKTFKRQKIAPRLKPLPYSLHDLEAQLKKPTLTKQLTINNTAFYANDDNPLNKRGFQYKPCRPNPFFESTLYSTSDLPPFTTRLSYFDKSPGIFIDSDCTQATALQGWRSIRANVPIQQGKWYVEFKIIKGNDVGDAGNSHVRFGFGRKEASLEAPVGFDGYGYGFRDKFGQCVHLSKPGFTPGNTMEDDQNFKTGDVIGLLIELPSIEVQEEIVRKQIEQKTVSQPTEDTDEIEEQESKKAIVNGFEDSAASKELDSGVIRDQIPIKYKNQLYFEQYDYNSSTQMEHLLNPVTVFGEKAIPDKEKFKPCRLPQSSITLFKNGKNKGVAFESLYSFLPPSSEQKLASKRSDSKGSFNVSRNDGSLGYYPMVSCFNKGIIQLCSGPDLEVVPKDIESELASGEIRMYCERYSERVIEEYVYDLIDEVTNKYLDDIEDSLPRYSD</sequence>
<dbReference type="GO" id="GO:0000976">
    <property type="term" value="F:transcription cis-regulatory region binding"/>
    <property type="evidence" value="ECO:0007669"/>
    <property type="project" value="TreeGrafter"/>
</dbReference>
<comment type="similarity">
    <text evidence="3">Belongs to the cclA family.</text>
</comment>
<evidence type="ECO:0000256" key="1">
    <source>
        <dbReference type="ARBA" id="ARBA00004123"/>
    </source>
</evidence>
<dbReference type="InterPro" id="IPR013320">
    <property type="entry name" value="ConA-like_dom_sf"/>
</dbReference>
<dbReference type="InterPro" id="IPR001870">
    <property type="entry name" value="B30.2/SPRY"/>
</dbReference>
<comment type="subcellular location">
    <subcellularLocation>
        <location evidence="1">Nucleus</location>
    </subcellularLocation>
</comment>
<evidence type="ECO:0000256" key="2">
    <source>
        <dbReference type="ARBA" id="ARBA00023242"/>
    </source>
</evidence>
<dbReference type="EMBL" id="KV453848">
    <property type="protein sequence ID" value="ODV87273.1"/>
    <property type="molecule type" value="Genomic_DNA"/>
</dbReference>
<dbReference type="AlphaFoldDB" id="A0A1E4T693"/>
<dbReference type="OrthoDB" id="10266026at2759"/>